<dbReference type="EMBL" id="AB170707">
    <property type="protein sequence ID" value="BAE87770.1"/>
    <property type="molecule type" value="mRNA"/>
</dbReference>
<proteinExistence type="evidence at transcript level"/>
<protein>
    <submittedName>
        <fullName evidence="1">Macaca fascicularis brain cDNA clone: QmoA-12275, similar to human basic helix-loop-helix domain containing, class B, 2(BHLHB2), mRNA, RefSeq: NM_003670.1</fullName>
    </submittedName>
</protein>
<reference evidence="1" key="1">
    <citation type="journal article" date="2007" name="PLoS Biol.">
        <title>Rate of evolution in brain-expressed genes in humans and other primates.</title>
        <authorList>
            <person name="Wang H.-Y."/>
            <person name="Chien H.-C."/>
            <person name="Osada N."/>
            <person name="Hashimoto K."/>
            <person name="Sugano S."/>
            <person name="Gojobori T."/>
            <person name="Chou C.-K."/>
            <person name="Tsai S.-F."/>
            <person name="Wu C.-I."/>
            <person name="Shen C.-K.J."/>
        </authorList>
    </citation>
    <scope>NUCLEOTIDE SEQUENCE</scope>
</reference>
<accession>I7GJX0</accession>
<evidence type="ECO:0000313" key="1">
    <source>
        <dbReference type="EMBL" id="BAE87770.1"/>
    </source>
</evidence>
<sequence>MLCATLNLEQLRAHRGVLACSRAQAVTTLPGLSSCRMDFAHMYQVYKSRRGIKRSEDSKVSKCTPGDPALSPSRALSFQEKFSRFEVGEGMQGVGSVPLLSDLEKKGQMMVLGAILLLCRTRAAGLGG</sequence>
<organism evidence="1">
    <name type="scientific">Macaca fascicularis</name>
    <name type="common">Crab-eating macaque</name>
    <name type="synonym">Cynomolgus monkey</name>
    <dbReference type="NCBI Taxonomy" id="9541"/>
    <lineage>
        <taxon>Eukaryota</taxon>
        <taxon>Metazoa</taxon>
        <taxon>Chordata</taxon>
        <taxon>Craniata</taxon>
        <taxon>Vertebrata</taxon>
        <taxon>Euteleostomi</taxon>
        <taxon>Mammalia</taxon>
        <taxon>Eutheria</taxon>
        <taxon>Euarchontoglires</taxon>
        <taxon>Primates</taxon>
        <taxon>Haplorrhini</taxon>
        <taxon>Catarrhini</taxon>
        <taxon>Cercopithecidae</taxon>
        <taxon>Cercopithecinae</taxon>
        <taxon>Macaca</taxon>
    </lineage>
</organism>
<dbReference type="AlphaFoldDB" id="I7GJX0"/>
<name>I7GJX0_MACFA</name>